<dbReference type="Pfam" id="PF11054">
    <property type="entry name" value="Surface_antigen"/>
    <property type="match status" value="1"/>
</dbReference>
<organism evidence="1 2">
    <name type="scientific">Cyclospora cayetanensis</name>
    <dbReference type="NCBI Taxonomy" id="88456"/>
    <lineage>
        <taxon>Eukaryota</taxon>
        <taxon>Sar</taxon>
        <taxon>Alveolata</taxon>
        <taxon>Apicomplexa</taxon>
        <taxon>Conoidasida</taxon>
        <taxon>Coccidia</taxon>
        <taxon>Eucoccidiorida</taxon>
        <taxon>Eimeriorina</taxon>
        <taxon>Eimeriidae</taxon>
        <taxon>Cyclospora</taxon>
    </lineage>
</organism>
<dbReference type="InterPro" id="IPR021288">
    <property type="entry name" value="Surface_antigen"/>
</dbReference>
<dbReference type="VEuPathDB" id="ToxoDB:cyc_04962"/>
<gene>
    <name evidence="1" type="ORF">cyc_04962</name>
</gene>
<sequence length="190" mass="20698">MPAADVSCLDEINKARELVDLSPFGKRSEELTKTTGLTPDAICKKLIHFAGISSDKHSGEKGTIAFAFQKEQSCPAAVQKWKRGYWALNGKPTTFKAGEGEFKDPDAVHFMALYNPIQGGQVACAFYKCKDDQEQTDLVDAMVCAMDGKVEANFTEEQWEKIVKAMEGSATYVSPGIVLLGAAALGYVLY</sequence>
<dbReference type="EMBL" id="JROU02000086">
    <property type="protein sequence ID" value="OEH80419.1"/>
    <property type="molecule type" value="Genomic_DNA"/>
</dbReference>
<evidence type="ECO:0000313" key="2">
    <source>
        <dbReference type="Proteomes" id="UP000095192"/>
    </source>
</evidence>
<name>A0A1D3DAE5_9EIME</name>
<protein>
    <submittedName>
        <fullName evidence="1">SAG family member</fullName>
    </submittedName>
</protein>
<dbReference type="Proteomes" id="UP000095192">
    <property type="component" value="Unassembled WGS sequence"/>
</dbReference>
<proteinExistence type="predicted"/>
<keyword evidence="2" id="KW-1185">Reference proteome</keyword>
<dbReference type="InParanoid" id="A0A1D3DAE5"/>
<accession>A0A1D3DAE5</accession>
<dbReference type="AlphaFoldDB" id="A0A1D3DAE5"/>
<evidence type="ECO:0000313" key="1">
    <source>
        <dbReference type="EMBL" id="OEH80419.1"/>
    </source>
</evidence>
<comment type="caution">
    <text evidence="1">The sequence shown here is derived from an EMBL/GenBank/DDBJ whole genome shotgun (WGS) entry which is preliminary data.</text>
</comment>
<reference evidence="1 2" key="1">
    <citation type="journal article" date="2016" name="BMC Genomics">
        <title>Comparative genomics reveals Cyclospora cayetanensis possesses coccidia-like metabolism and invasion components but unique surface antigens.</title>
        <authorList>
            <person name="Liu S."/>
            <person name="Wang L."/>
            <person name="Zheng H."/>
            <person name="Xu Z."/>
            <person name="Roellig D.M."/>
            <person name="Li N."/>
            <person name="Frace M.A."/>
            <person name="Tang K."/>
            <person name="Arrowood M.J."/>
            <person name="Moss D.M."/>
            <person name="Zhang L."/>
            <person name="Feng Y."/>
            <person name="Xiao L."/>
        </authorList>
    </citation>
    <scope>NUCLEOTIDE SEQUENCE [LARGE SCALE GENOMIC DNA]</scope>
    <source>
        <strain evidence="1 2">CHN_HEN01</strain>
    </source>
</reference>